<organism evidence="2 3">
    <name type="scientific">Parathielavia hyrcaniae</name>
    <dbReference type="NCBI Taxonomy" id="113614"/>
    <lineage>
        <taxon>Eukaryota</taxon>
        <taxon>Fungi</taxon>
        <taxon>Dikarya</taxon>
        <taxon>Ascomycota</taxon>
        <taxon>Pezizomycotina</taxon>
        <taxon>Sordariomycetes</taxon>
        <taxon>Sordariomycetidae</taxon>
        <taxon>Sordariales</taxon>
        <taxon>Chaetomiaceae</taxon>
        <taxon>Parathielavia</taxon>
    </lineage>
</organism>
<dbReference type="AlphaFoldDB" id="A0AAN6T488"/>
<evidence type="ECO:0000256" key="1">
    <source>
        <dbReference type="SAM" id="MobiDB-lite"/>
    </source>
</evidence>
<feature type="compositionally biased region" description="Basic residues" evidence="1">
    <location>
        <begin position="147"/>
        <end position="159"/>
    </location>
</feature>
<reference evidence="2" key="1">
    <citation type="journal article" date="2023" name="Mol. Phylogenet. Evol.">
        <title>Genome-scale phylogeny and comparative genomics of the fungal order Sordariales.</title>
        <authorList>
            <person name="Hensen N."/>
            <person name="Bonometti L."/>
            <person name="Westerberg I."/>
            <person name="Brannstrom I.O."/>
            <person name="Guillou S."/>
            <person name="Cros-Aarteil S."/>
            <person name="Calhoun S."/>
            <person name="Haridas S."/>
            <person name="Kuo A."/>
            <person name="Mondo S."/>
            <person name="Pangilinan J."/>
            <person name="Riley R."/>
            <person name="LaButti K."/>
            <person name="Andreopoulos B."/>
            <person name="Lipzen A."/>
            <person name="Chen C."/>
            <person name="Yan M."/>
            <person name="Daum C."/>
            <person name="Ng V."/>
            <person name="Clum A."/>
            <person name="Steindorff A."/>
            <person name="Ohm R.A."/>
            <person name="Martin F."/>
            <person name="Silar P."/>
            <person name="Natvig D.O."/>
            <person name="Lalanne C."/>
            <person name="Gautier V."/>
            <person name="Ament-Velasquez S.L."/>
            <person name="Kruys A."/>
            <person name="Hutchinson M.I."/>
            <person name="Powell A.J."/>
            <person name="Barry K."/>
            <person name="Miller A.N."/>
            <person name="Grigoriev I.V."/>
            <person name="Debuchy R."/>
            <person name="Gladieux P."/>
            <person name="Hiltunen Thoren M."/>
            <person name="Johannesson H."/>
        </authorList>
    </citation>
    <scope>NUCLEOTIDE SEQUENCE</scope>
    <source>
        <strain evidence="2">CBS 757.83</strain>
    </source>
</reference>
<proteinExistence type="predicted"/>
<feature type="compositionally biased region" description="Polar residues" evidence="1">
    <location>
        <begin position="77"/>
        <end position="91"/>
    </location>
</feature>
<feature type="region of interest" description="Disordered" evidence="1">
    <location>
        <begin position="70"/>
        <end position="109"/>
    </location>
</feature>
<reference evidence="2" key="2">
    <citation type="submission" date="2023-05" db="EMBL/GenBank/DDBJ databases">
        <authorList>
            <consortium name="Lawrence Berkeley National Laboratory"/>
            <person name="Steindorff A."/>
            <person name="Hensen N."/>
            <person name="Bonometti L."/>
            <person name="Westerberg I."/>
            <person name="Brannstrom I.O."/>
            <person name="Guillou S."/>
            <person name="Cros-Aarteil S."/>
            <person name="Calhoun S."/>
            <person name="Haridas S."/>
            <person name="Kuo A."/>
            <person name="Mondo S."/>
            <person name="Pangilinan J."/>
            <person name="Riley R."/>
            <person name="Labutti K."/>
            <person name="Andreopoulos B."/>
            <person name="Lipzen A."/>
            <person name="Chen C."/>
            <person name="Yanf M."/>
            <person name="Daum C."/>
            <person name="Ng V."/>
            <person name="Clum A."/>
            <person name="Ohm R."/>
            <person name="Martin F."/>
            <person name="Silar P."/>
            <person name="Natvig D."/>
            <person name="Lalanne C."/>
            <person name="Gautier V."/>
            <person name="Ament-Velasquez S.L."/>
            <person name="Kruys A."/>
            <person name="Hutchinson M.I."/>
            <person name="Powell A.J."/>
            <person name="Barry K."/>
            <person name="Miller A.N."/>
            <person name="Grigoriev I.V."/>
            <person name="Debuchy R."/>
            <person name="Gladieux P."/>
            <person name="Thoren M.H."/>
            <person name="Johannesson H."/>
        </authorList>
    </citation>
    <scope>NUCLEOTIDE SEQUENCE</scope>
    <source>
        <strain evidence="2">CBS 757.83</strain>
    </source>
</reference>
<evidence type="ECO:0000313" key="2">
    <source>
        <dbReference type="EMBL" id="KAK4104590.1"/>
    </source>
</evidence>
<feature type="region of interest" description="Disordered" evidence="1">
    <location>
        <begin position="147"/>
        <end position="175"/>
    </location>
</feature>
<feature type="region of interest" description="Disordered" evidence="1">
    <location>
        <begin position="1"/>
        <end position="25"/>
    </location>
</feature>
<sequence length="280" mass="29724">MASAVSASESRSADSRTPQPDLPPSNTRWLACCLCPFFRFRPSPSSAPFQPRTRPSAFFSKQSWPTDLPSVAATAHPSCSDSNQARSNSTHGAADNAQNRRRSPDLGTACGHRCIPQTQTSATWTEDNVKLTGCASVLGDGRARWYKKQKGKGNPKAHHPTPEGGWLRKSGDFTSPGAVGVRKSAVAAASRTGDLPLRRGSSRGGLQAHKPLPTRPTDLLEGALKKVSMHLIHEGRILAGAAVAVSGWGVEMKAGGVGMGWPLPGQLWTSSSHQHPSVEP</sequence>
<evidence type="ECO:0000313" key="3">
    <source>
        <dbReference type="Proteomes" id="UP001305647"/>
    </source>
</evidence>
<protein>
    <submittedName>
        <fullName evidence="2">Uncharacterized protein</fullName>
    </submittedName>
</protein>
<dbReference type="Proteomes" id="UP001305647">
    <property type="component" value="Unassembled WGS sequence"/>
</dbReference>
<feature type="region of interest" description="Disordered" evidence="1">
    <location>
        <begin position="45"/>
        <end position="64"/>
    </location>
</feature>
<dbReference type="EMBL" id="MU863626">
    <property type="protein sequence ID" value="KAK4104590.1"/>
    <property type="molecule type" value="Genomic_DNA"/>
</dbReference>
<gene>
    <name evidence="2" type="ORF">N658DRAFT_183068</name>
</gene>
<accession>A0AAN6T488</accession>
<keyword evidence="3" id="KW-1185">Reference proteome</keyword>
<comment type="caution">
    <text evidence="2">The sequence shown here is derived from an EMBL/GenBank/DDBJ whole genome shotgun (WGS) entry which is preliminary data.</text>
</comment>
<feature type="compositionally biased region" description="Low complexity" evidence="1">
    <location>
        <begin position="1"/>
        <end position="10"/>
    </location>
</feature>
<feature type="region of interest" description="Disordered" evidence="1">
    <location>
        <begin position="187"/>
        <end position="214"/>
    </location>
</feature>
<name>A0AAN6T488_9PEZI</name>